<sequence length="133" mass="15241">MQTRRESVTDNRLGFTLIEVLVVLAIIATLLSLVTPRYFSSIDRAREHSLKHDLIVMRDAIDKFYSDTGRYPDTLFDLVQRKYLRAIPEDPITESTETWLLVPPDDANIPGQVYDIRSGSEAMALDGSYYAEW</sequence>
<dbReference type="RefSeq" id="WP_400878937.1">
    <property type="nucleotide sequence ID" value="NZ_JBIWXY010000001.1"/>
</dbReference>
<dbReference type="InterPro" id="IPR045584">
    <property type="entry name" value="Pilin-like"/>
</dbReference>
<dbReference type="InterPro" id="IPR012902">
    <property type="entry name" value="N_methyl_site"/>
</dbReference>
<organism evidence="3 4">
    <name type="scientific">Methylobacillus methanolivorans</name>
    <dbReference type="NCBI Taxonomy" id="1848927"/>
    <lineage>
        <taxon>Bacteria</taxon>
        <taxon>Pseudomonadati</taxon>
        <taxon>Pseudomonadota</taxon>
        <taxon>Betaproteobacteria</taxon>
        <taxon>Nitrosomonadales</taxon>
        <taxon>Methylophilaceae</taxon>
        <taxon>Methylobacillus</taxon>
    </lineage>
</organism>
<dbReference type="EMBL" id="JBIWXY010000001">
    <property type="protein sequence ID" value="MFJ5445119.1"/>
    <property type="molecule type" value="Genomic_DNA"/>
</dbReference>
<dbReference type="Proteomes" id="UP001617669">
    <property type="component" value="Unassembled WGS sequence"/>
</dbReference>
<keyword evidence="2" id="KW-0812">Transmembrane</keyword>
<evidence type="ECO:0000256" key="1">
    <source>
        <dbReference type="ARBA" id="ARBA00022481"/>
    </source>
</evidence>
<dbReference type="PRINTS" id="PR00813">
    <property type="entry name" value="BCTERIALGSPG"/>
</dbReference>
<proteinExistence type="predicted"/>
<comment type="caution">
    <text evidence="3">The sequence shown here is derived from an EMBL/GenBank/DDBJ whole genome shotgun (WGS) entry which is preliminary data.</text>
</comment>
<dbReference type="InterPro" id="IPR000983">
    <property type="entry name" value="Bac_GSPG_pilin"/>
</dbReference>
<keyword evidence="1" id="KW-0488">Methylation</keyword>
<dbReference type="Gene3D" id="3.30.700.10">
    <property type="entry name" value="Glycoprotein, Type 4 Pilin"/>
    <property type="match status" value="1"/>
</dbReference>
<evidence type="ECO:0000313" key="4">
    <source>
        <dbReference type="Proteomes" id="UP001617669"/>
    </source>
</evidence>
<evidence type="ECO:0000256" key="2">
    <source>
        <dbReference type="SAM" id="Phobius"/>
    </source>
</evidence>
<dbReference type="NCBIfam" id="TIGR02532">
    <property type="entry name" value="IV_pilin_GFxxxE"/>
    <property type="match status" value="1"/>
</dbReference>
<evidence type="ECO:0000313" key="3">
    <source>
        <dbReference type="EMBL" id="MFJ5445119.1"/>
    </source>
</evidence>
<gene>
    <name evidence="3" type="ORF">ACIKP9_02645</name>
</gene>
<accession>A0ABW8GIV5</accession>
<dbReference type="Pfam" id="PF07963">
    <property type="entry name" value="N_methyl"/>
    <property type="match status" value="1"/>
</dbReference>
<dbReference type="SUPFAM" id="SSF54523">
    <property type="entry name" value="Pili subunits"/>
    <property type="match status" value="1"/>
</dbReference>
<name>A0ABW8GIV5_9PROT</name>
<keyword evidence="2" id="KW-1133">Transmembrane helix</keyword>
<keyword evidence="4" id="KW-1185">Reference proteome</keyword>
<protein>
    <submittedName>
        <fullName evidence="3">Type II secretion system protein</fullName>
    </submittedName>
</protein>
<feature type="transmembrane region" description="Helical" evidence="2">
    <location>
        <begin position="12"/>
        <end position="34"/>
    </location>
</feature>
<reference evidence="3 4" key="1">
    <citation type="submission" date="2024-11" db="EMBL/GenBank/DDBJ databases">
        <authorList>
            <person name="Kaparullina E.N."/>
            <person name="Delegan Y.A."/>
            <person name="Doronina N.V."/>
        </authorList>
    </citation>
    <scope>NUCLEOTIDE SEQUENCE [LARGE SCALE GENOMIC DNA]</scope>
    <source>
        <strain evidence="3 4">7sh_L</strain>
    </source>
</reference>
<keyword evidence="2" id="KW-0472">Membrane</keyword>